<dbReference type="RefSeq" id="WP_377479973.1">
    <property type="nucleotide sequence ID" value="NZ_JBHUOX010000001.1"/>
</dbReference>
<evidence type="ECO:0000256" key="1">
    <source>
        <dbReference type="ARBA" id="ARBA00023002"/>
    </source>
</evidence>
<reference evidence="5" key="1">
    <citation type="journal article" date="2019" name="Int. J. Syst. Evol. Microbiol.">
        <title>The Global Catalogue of Microorganisms (GCM) 10K type strain sequencing project: providing services to taxonomists for standard genome sequencing and annotation.</title>
        <authorList>
            <consortium name="The Broad Institute Genomics Platform"/>
            <consortium name="The Broad Institute Genome Sequencing Center for Infectious Disease"/>
            <person name="Wu L."/>
            <person name="Ma J."/>
        </authorList>
    </citation>
    <scope>NUCLEOTIDE SEQUENCE [LARGE SCALE GENOMIC DNA]</scope>
    <source>
        <strain evidence="5">KCTC 23984</strain>
    </source>
</reference>
<dbReference type="EMBL" id="JBHUOX010000001">
    <property type="protein sequence ID" value="MFD2999078.1"/>
    <property type="molecule type" value="Genomic_DNA"/>
</dbReference>
<dbReference type="PANTHER" id="PTHR43818:SF11">
    <property type="entry name" value="BCDNA.GH03377"/>
    <property type="match status" value="1"/>
</dbReference>
<evidence type="ECO:0000259" key="2">
    <source>
        <dbReference type="Pfam" id="PF01408"/>
    </source>
</evidence>
<dbReference type="Pfam" id="PF22725">
    <property type="entry name" value="GFO_IDH_MocA_C3"/>
    <property type="match status" value="1"/>
</dbReference>
<gene>
    <name evidence="4" type="ORF">ACFS7Z_01800</name>
</gene>
<evidence type="ECO:0000259" key="3">
    <source>
        <dbReference type="Pfam" id="PF22725"/>
    </source>
</evidence>
<proteinExistence type="predicted"/>
<feature type="domain" description="Gfo/Idh/MocA-like oxidoreductase N-terminal" evidence="2">
    <location>
        <begin position="63"/>
        <end position="186"/>
    </location>
</feature>
<dbReference type="InterPro" id="IPR006311">
    <property type="entry name" value="TAT_signal"/>
</dbReference>
<dbReference type="PROSITE" id="PS51318">
    <property type="entry name" value="TAT"/>
    <property type="match status" value="1"/>
</dbReference>
<dbReference type="SUPFAM" id="SSF51735">
    <property type="entry name" value="NAD(P)-binding Rossmann-fold domains"/>
    <property type="match status" value="1"/>
</dbReference>
<name>A0ABW6BMI1_9BACT</name>
<sequence length="390" mass="43041">MNNNDIPSSNNRRKFIRGFSLALGTTAFGLPMLSLNACQSGNSGNQEQPEEANQGGAEKKKMGIALVGLGGYSTNQLAPALQETENCYLAGIVTGTPSKAEEWKAKYNIPDKNVYNYENFDQIKDNPDIDIIYVVLPNGMHAEYTIRAANAGKHVICEKPMATSVEDCQRMIDACNKNNVGLSIGYRLHWEPHNLRVMELGQQQVFGPVKKIETANSFVIGNPDVWRLDKQLAGGGPLMDMGIYCVQGAVYTMGEPPVAITAKFGEVTRPEVFDEVEQTIIWQMHFANGAVAECRSSYNESAGRLRGEAEKGWWELQPAYGYSGIDGKTSEGDMDYPQVNQQALQMDGQAQSFMQNEETRVPGEMGMRDVKILMAIYEAARTGNKVPLSW</sequence>
<dbReference type="PRINTS" id="PR01775">
    <property type="entry name" value="GLFROXRDTASE"/>
</dbReference>
<dbReference type="PANTHER" id="PTHR43818">
    <property type="entry name" value="BCDNA.GH03377"/>
    <property type="match status" value="1"/>
</dbReference>
<evidence type="ECO:0000313" key="5">
    <source>
        <dbReference type="Proteomes" id="UP001597641"/>
    </source>
</evidence>
<dbReference type="InterPro" id="IPR008354">
    <property type="entry name" value="Glc-Fru_OxRdtase_bac"/>
</dbReference>
<dbReference type="Proteomes" id="UP001597641">
    <property type="component" value="Unassembled WGS sequence"/>
</dbReference>
<keyword evidence="1" id="KW-0560">Oxidoreductase</keyword>
<dbReference type="InterPro" id="IPR000683">
    <property type="entry name" value="Gfo/Idh/MocA-like_OxRdtase_N"/>
</dbReference>
<dbReference type="Gene3D" id="3.40.50.720">
    <property type="entry name" value="NAD(P)-binding Rossmann-like Domain"/>
    <property type="match status" value="1"/>
</dbReference>
<dbReference type="InterPro" id="IPR036291">
    <property type="entry name" value="NAD(P)-bd_dom_sf"/>
</dbReference>
<dbReference type="Pfam" id="PF01408">
    <property type="entry name" value="GFO_IDH_MocA"/>
    <property type="match status" value="1"/>
</dbReference>
<accession>A0ABW6BMI1</accession>
<keyword evidence="5" id="KW-1185">Reference proteome</keyword>
<dbReference type="InterPro" id="IPR050463">
    <property type="entry name" value="Gfo/Idh/MocA_oxidrdct_glycsds"/>
</dbReference>
<comment type="caution">
    <text evidence="4">The sequence shown here is derived from an EMBL/GenBank/DDBJ whole genome shotgun (WGS) entry which is preliminary data.</text>
</comment>
<organism evidence="4 5">
    <name type="scientific">Pontibacter toksunensis</name>
    <dbReference type="NCBI Taxonomy" id="1332631"/>
    <lineage>
        <taxon>Bacteria</taxon>
        <taxon>Pseudomonadati</taxon>
        <taxon>Bacteroidota</taxon>
        <taxon>Cytophagia</taxon>
        <taxon>Cytophagales</taxon>
        <taxon>Hymenobacteraceae</taxon>
        <taxon>Pontibacter</taxon>
    </lineage>
</organism>
<dbReference type="Gene3D" id="3.30.360.10">
    <property type="entry name" value="Dihydrodipicolinate Reductase, domain 2"/>
    <property type="match status" value="1"/>
</dbReference>
<evidence type="ECO:0000313" key="4">
    <source>
        <dbReference type="EMBL" id="MFD2999078.1"/>
    </source>
</evidence>
<feature type="domain" description="GFO/IDH/MocA-like oxidoreductase" evidence="3">
    <location>
        <begin position="196"/>
        <end position="304"/>
    </location>
</feature>
<dbReference type="SUPFAM" id="SSF55347">
    <property type="entry name" value="Glyceraldehyde-3-phosphate dehydrogenase-like, C-terminal domain"/>
    <property type="match status" value="1"/>
</dbReference>
<protein>
    <submittedName>
        <fullName evidence="4">Gfo/Idh/MocA family protein</fullName>
    </submittedName>
</protein>
<dbReference type="InterPro" id="IPR055170">
    <property type="entry name" value="GFO_IDH_MocA-like_dom"/>
</dbReference>